<proteinExistence type="predicted"/>
<protein>
    <submittedName>
        <fullName evidence="2">Rho termination factor</fullName>
    </submittedName>
</protein>
<reference evidence="2" key="1">
    <citation type="submission" date="2021-08" db="EMBL/GenBank/DDBJ databases">
        <authorList>
            <person name="Zhang H."/>
            <person name="Xu M."/>
            <person name="Yu Z."/>
            <person name="Yang L."/>
            <person name="Cai Y."/>
        </authorList>
    </citation>
    <scope>NUCLEOTIDE SEQUENCE</scope>
    <source>
        <strain evidence="2">CHL1</strain>
    </source>
</reference>
<evidence type="ECO:0000313" key="2">
    <source>
        <dbReference type="EMBL" id="QZO00894.1"/>
    </source>
</evidence>
<feature type="region of interest" description="Disordered" evidence="1">
    <location>
        <begin position="1"/>
        <end position="66"/>
    </location>
</feature>
<dbReference type="RefSeq" id="WP_261404096.1">
    <property type="nucleotide sequence ID" value="NZ_CP081869.1"/>
</dbReference>
<dbReference type="Pfam" id="PF23855">
    <property type="entry name" value="DUF7218"/>
    <property type="match status" value="1"/>
</dbReference>
<evidence type="ECO:0000256" key="1">
    <source>
        <dbReference type="SAM" id="MobiDB-lite"/>
    </source>
</evidence>
<sequence>MAATKASKKSPKDNPSIKNPEVYEALREQGASPEKAARISNAQAKYGTKGKNAPSTKGGKSPDYEEWRRDDLYAKAREIGLAGLSRASKGDIIHALRTH</sequence>
<dbReference type="KEGG" id="cmet:K6K41_04450"/>
<keyword evidence="3" id="KW-1185">Reference proteome</keyword>
<gene>
    <name evidence="2" type="ORF">K6K41_04450</name>
</gene>
<dbReference type="EMBL" id="CP081869">
    <property type="protein sequence ID" value="QZO00894.1"/>
    <property type="molecule type" value="Genomic_DNA"/>
</dbReference>
<accession>A0A9E6RCQ9</accession>
<name>A0A9E6RCQ9_9HYPH</name>
<dbReference type="Proteomes" id="UP000825701">
    <property type="component" value="Chromosome"/>
</dbReference>
<dbReference type="InterPro" id="IPR055642">
    <property type="entry name" value="DUF7218"/>
</dbReference>
<organism evidence="2 3">
    <name type="scientific">Chenggangzhangella methanolivorans</name>
    <dbReference type="NCBI Taxonomy" id="1437009"/>
    <lineage>
        <taxon>Bacteria</taxon>
        <taxon>Pseudomonadati</taxon>
        <taxon>Pseudomonadota</taxon>
        <taxon>Alphaproteobacteria</taxon>
        <taxon>Hyphomicrobiales</taxon>
        <taxon>Methylopilaceae</taxon>
        <taxon>Chenggangzhangella</taxon>
    </lineage>
</organism>
<evidence type="ECO:0000313" key="3">
    <source>
        <dbReference type="Proteomes" id="UP000825701"/>
    </source>
</evidence>
<dbReference type="AlphaFoldDB" id="A0A9E6RCQ9"/>